<keyword evidence="10" id="KW-1185">Reference proteome</keyword>
<evidence type="ECO:0000256" key="2">
    <source>
        <dbReference type="ARBA" id="ARBA00022741"/>
    </source>
</evidence>
<dbReference type="Proteomes" id="UP000237968">
    <property type="component" value="Unassembled WGS sequence"/>
</dbReference>
<organism evidence="9 10">
    <name type="scientific">Enhygromyxa salina</name>
    <dbReference type="NCBI Taxonomy" id="215803"/>
    <lineage>
        <taxon>Bacteria</taxon>
        <taxon>Pseudomonadati</taxon>
        <taxon>Myxococcota</taxon>
        <taxon>Polyangia</taxon>
        <taxon>Nannocystales</taxon>
        <taxon>Nannocystaceae</taxon>
        <taxon>Enhygromyxa</taxon>
    </lineage>
</organism>
<dbReference type="PROSITE" id="PS50011">
    <property type="entry name" value="PROTEIN_KINASE_DOM"/>
    <property type="match status" value="1"/>
</dbReference>
<protein>
    <submittedName>
        <fullName evidence="9">Serine/threonine-protein kinase PrkC</fullName>
        <ecNumber evidence="9">2.7.11.1</ecNumber>
    </submittedName>
</protein>
<evidence type="ECO:0000259" key="8">
    <source>
        <dbReference type="PROSITE" id="PS50011"/>
    </source>
</evidence>
<dbReference type="InterPro" id="IPR008271">
    <property type="entry name" value="Ser/Thr_kinase_AS"/>
</dbReference>
<evidence type="ECO:0000256" key="6">
    <source>
        <dbReference type="SAM" id="MobiDB-lite"/>
    </source>
</evidence>
<sequence length="619" mass="67060">MTSLVTLPPHEIDAERTAPAAPPVPALELERLRREVKSRLFGSDHAPLTIDRYQILGCIGQGGMGIVYAARDQRLGRTVALKLLRPEFSRPEPPDPARPPTPGRREMDLTKEARSLARLAHPNVVAVFDVGEHEGQLFVAMEYVEGQSLRRWLETPRSLAATLDVYLAAGEGLAAAHRAGLVHRDFKPDNVLVGADGRPRILDFGLARAPNHPRDPQPPVFAGDAQATATSLSQHGVLLGTPAYMAPEQHLGERADARSDQFGFCVALYQALYRSLPFPTEDLRALSLAIVSGRVTPPPVVPGLPDRLRRLVARGLRVDPDARFPSMDALLTELRDIRTALEHGVAQRPAAAPEPEPAPAPAPAPAPEPEPPSYDTRAIERAFGLSEGRPADESGGRPGLSESEVAEIADEVGLDLHAPSSSELRPQPGPQPAPQPSEPLRFGERTHFGLPSTILAERELAALPTTETQRRIVRELERNLGGTGIVEQFEAGMTWANHEAEASIDRQPGGARLTLRRSFARLARKRRRRGMLLGFFAGSIGGGVLIDLIPAVIGAIEPVIVFGGMGLGVLAGLEVAKKIHARQMNEERALLEWVGERVEALIEASGEPRALRPSPEDRR</sequence>
<feature type="transmembrane region" description="Helical" evidence="7">
    <location>
        <begin position="559"/>
        <end position="576"/>
    </location>
</feature>
<reference evidence="9 10" key="1">
    <citation type="submission" date="2018-03" db="EMBL/GenBank/DDBJ databases">
        <title>Draft Genome Sequences of the Obligatory Marine Myxobacteria Enhygromyxa salina SWB005.</title>
        <authorList>
            <person name="Poehlein A."/>
            <person name="Moghaddam J.A."/>
            <person name="Harms H."/>
            <person name="Alanjari M."/>
            <person name="Koenig G.M."/>
            <person name="Daniel R."/>
            <person name="Schaeberle T.F."/>
        </authorList>
    </citation>
    <scope>NUCLEOTIDE SEQUENCE [LARGE SCALE GENOMIC DNA]</scope>
    <source>
        <strain evidence="9 10">SWB005</strain>
    </source>
</reference>
<dbReference type="CDD" id="cd14014">
    <property type="entry name" value="STKc_PknB_like"/>
    <property type="match status" value="1"/>
</dbReference>
<feature type="compositionally biased region" description="Pro residues" evidence="6">
    <location>
        <begin position="352"/>
        <end position="372"/>
    </location>
</feature>
<keyword evidence="4 5" id="KW-0067">ATP-binding</keyword>
<dbReference type="Gene3D" id="3.30.200.20">
    <property type="entry name" value="Phosphorylase Kinase, domain 1"/>
    <property type="match status" value="1"/>
</dbReference>
<dbReference type="InterPro" id="IPR017441">
    <property type="entry name" value="Protein_kinase_ATP_BS"/>
</dbReference>
<feature type="compositionally biased region" description="Basic and acidic residues" evidence="6">
    <location>
        <begin position="86"/>
        <end position="95"/>
    </location>
</feature>
<dbReference type="Pfam" id="PF00069">
    <property type="entry name" value="Pkinase"/>
    <property type="match status" value="1"/>
</dbReference>
<dbReference type="PANTHER" id="PTHR43289">
    <property type="entry name" value="MITOGEN-ACTIVATED PROTEIN KINASE KINASE KINASE 20-RELATED"/>
    <property type="match status" value="1"/>
</dbReference>
<feature type="region of interest" description="Disordered" evidence="6">
    <location>
        <begin position="344"/>
        <end position="375"/>
    </location>
</feature>
<keyword evidence="7" id="KW-0472">Membrane</keyword>
<evidence type="ECO:0000256" key="4">
    <source>
        <dbReference type="ARBA" id="ARBA00022840"/>
    </source>
</evidence>
<gene>
    <name evidence="9" type="primary">prkC_43</name>
    <name evidence="9" type="ORF">ENSA5_64430</name>
</gene>
<dbReference type="EC" id="2.7.11.1" evidence="9"/>
<dbReference type="PANTHER" id="PTHR43289:SF6">
    <property type="entry name" value="SERINE_THREONINE-PROTEIN KINASE NEKL-3"/>
    <property type="match status" value="1"/>
</dbReference>
<dbReference type="SUPFAM" id="SSF56112">
    <property type="entry name" value="Protein kinase-like (PK-like)"/>
    <property type="match status" value="1"/>
</dbReference>
<keyword evidence="7" id="KW-0812">Transmembrane</keyword>
<dbReference type="GO" id="GO:0004674">
    <property type="term" value="F:protein serine/threonine kinase activity"/>
    <property type="evidence" value="ECO:0007669"/>
    <property type="project" value="UniProtKB-EC"/>
</dbReference>
<keyword evidence="2 5" id="KW-0547">Nucleotide-binding</keyword>
<feature type="binding site" evidence="5">
    <location>
        <position position="82"/>
    </location>
    <ligand>
        <name>ATP</name>
        <dbReference type="ChEBI" id="CHEBI:30616"/>
    </ligand>
</feature>
<evidence type="ECO:0000256" key="3">
    <source>
        <dbReference type="ARBA" id="ARBA00022777"/>
    </source>
</evidence>
<dbReference type="InterPro" id="IPR000719">
    <property type="entry name" value="Prot_kinase_dom"/>
</dbReference>
<evidence type="ECO:0000256" key="1">
    <source>
        <dbReference type="ARBA" id="ARBA00022679"/>
    </source>
</evidence>
<dbReference type="InterPro" id="IPR011009">
    <property type="entry name" value="Kinase-like_dom_sf"/>
</dbReference>
<dbReference type="PROSITE" id="PS00108">
    <property type="entry name" value="PROTEIN_KINASE_ST"/>
    <property type="match status" value="1"/>
</dbReference>
<name>A0A2S9XCE6_9BACT</name>
<evidence type="ECO:0000313" key="10">
    <source>
        <dbReference type="Proteomes" id="UP000237968"/>
    </source>
</evidence>
<evidence type="ECO:0000256" key="5">
    <source>
        <dbReference type="PROSITE-ProRule" id="PRU10141"/>
    </source>
</evidence>
<keyword evidence="1 9" id="KW-0808">Transferase</keyword>
<keyword evidence="3 9" id="KW-0418">Kinase</keyword>
<dbReference type="EMBL" id="PVNK01000279">
    <property type="protein sequence ID" value="PRP90528.1"/>
    <property type="molecule type" value="Genomic_DNA"/>
</dbReference>
<feature type="domain" description="Protein kinase" evidence="8">
    <location>
        <begin position="53"/>
        <end position="341"/>
    </location>
</feature>
<keyword evidence="7" id="KW-1133">Transmembrane helix</keyword>
<dbReference type="GO" id="GO:0005524">
    <property type="term" value="F:ATP binding"/>
    <property type="evidence" value="ECO:0007669"/>
    <property type="project" value="UniProtKB-UniRule"/>
</dbReference>
<comment type="caution">
    <text evidence="9">The sequence shown here is derived from an EMBL/GenBank/DDBJ whole genome shotgun (WGS) entry which is preliminary data.</text>
</comment>
<accession>A0A2S9XCE6</accession>
<feature type="region of interest" description="Disordered" evidence="6">
    <location>
        <begin position="86"/>
        <end position="105"/>
    </location>
</feature>
<dbReference type="PROSITE" id="PS00107">
    <property type="entry name" value="PROTEIN_KINASE_ATP"/>
    <property type="match status" value="1"/>
</dbReference>
<feature type="transmembrane region" description="Helical" evidence="7">
    <location>
        <begin position="531"/>
        <end position="553"/>
    </location>
</feature>
<evidence type="ECO:0000256" key="7">
    <source>
        <dbReference type="SAM" id="Phobius"/>
    </source>
</evidence>
<feature type="compositionally biased region" description="Pro residues" evidence="6">
    <location>
        <begin position="427"/>
        <end position="437"/>
    </location>
</feature>
<feature type="region of interest" description="Disordered" evidence="6">
    <location>
        <begin position="418"/>
        <end position="445"/>
    </location>
</feature>
<evidence type="ECO:0000313" key="9">
    <source>
        <dbReference type="EMBL" id="PRP90528.1"/>
    </source>
</evidence>
<proteinExistence type="predicted"/>
<dbReference type="Gene3D" id="1.10.510.10">
    <property type="entry name" value="Transferase(Phosphotransferase) domain 1"/>
    <property type="match status" value="1"/>
</dbReference>
<dbReference type="AlphaFoldDB" id="A0A2S9XCE6"/>